<accession>A0A1H5QYZ1</accession>
<protein>
    <submittedName>
        <fullName evidence="2">Uncharacterized protein</fullName>
    </submittedName>
</protein>
<dbReference type="RefSeq" id="WP_086675507.1">
    <property type="nucleotide sequence ID" value="NZ_FNUJ01000005.1"/>
</dbReference>
<sequence>MSSSEGAGRPDEEPKSTGSHAAPEGAGVHPLIDLSRDPNPGKPDHAKPDED</sequence>
<dbReference type="Proteomes" id="UP000198878">
    <property type="component" value="Unassembled WGS sequence"/>
</dbReference>
<dbReference type="STRING" id="218821.SAMN05421837_105691"/>
<dbReference type="OrthoDB" id="3696699at2"/>
<reference evidence="3" key="1">
    <citation type="submission" date="2016-10" db="EMBL/GenBank/DDBJ databases">
        <authorList>
            <person name="Varghese N."/>
            <person name="Submissions S."/>
        </authorList>
    </citation>
    <scope>NUCLEOTIDE SEQUENCE [LARGE SCALE GENOMIC DNA]</scope>
    <source>
        <strain evidence="3">DSM 44654</strain>
    </source>
</reference>
<evidence type="ECO:0000313" key="2">
    <source>
        <dbReference type="EMBL" id="SEF31333.1"/>
    </source>
</evidence>
<feature type="region of interest" description="Disordered" evidence="1">
    <location>
        <begin position="1"/>
        <end position="51"/>
    </location>
</feature>
<evidence type="ECO:0000313" key="3">
    <source>
        <dbReference type="Proteomes" id="UP000198878"/>
    </source>
</evidence>
<organism evidence="2 3">
    <name type="scientific">Amycolatopsis pretoriensis</name>
    <dbReference type="NCBI Taxonomy" id="218821"/>
    <lineage>
        <taxon>Bacteria</taxon>
        <taxon>Bacillati</taxon>
        <taxon>Actinomycetota</taxon>
        <taxon>Actinomycetes</taxon>
        <taxon>Pseudonocardiales</taxon>
        <taxon>Pseudonocardiaceae</taxon>
        <taxon>Amycolatopsis</taxon>
    </lineage>
</organism>
<gene>
    <name evidence="2" type="ORF">SAMN05421837_105691</name>
</gene>
<dbReference type="EMBL" id="FNUJ01000005">
    <property type="protein sequence ID" value="SEF31333.1"/>
    <property type="molecule type" value="Genomic_DNA"/>
</dbReference>
<keyword evidence="3" id="KW-1185">Reference proteome</keyword>
<evidence type="ECO:0000256" key="1">
    <source>
        <dbReference type="SAM" id="MobiDB-lite"/>
    </source>
</evidence>
<proteinExistence type="predicted"/>
<feature type="compositionally biased region" description="Basic and acidic residues" evidence="1">
    <location>
        <begin position="42"/>
        <end position="51"/>
    </location>
</feature>
<dbReference type="AlphaFoldDB" id="A0A1H5QYZ1"/>
<name>A0A1H5QYZ1_9PSEU</name>